<protein>
    <submittedName>
        <fullName evidence="2">Uncharacterized protein</fullName>
    </submittedName>
</protein>
<feature type="region of interest" description="Disordered" evidence="1">
    <location>
        <begin position="28"/>
        <end position="51"/>
    </location>
</feature>
<feature type="compositionally biased region" description="Polar residues" evidence="1">
    <location>
        <begin position="32"/>
        <end position="51"/>
    </location>
</feature>
<dbReference type="EMBL" id="ML737114">
    <property type="protein sequence ID" value="KAE8346934.1"/>
    <property type="molecule type" value="Genomic_DNA"/>
</dbReference>
<evidence type="ECO:0000256" key="1">
    <source>
        <dbReference type="SAM" id="MobiDB-lite"/>
    </source>
</evidence>
<dbReference type="AlphaFoldDB" id="A0A5N6YN41"/>
<accession>A0A5N6YN41</accession>
<dbReference type="Proteomes" id="UP000325558">
    <property type="component" value="Unassembled WGS sequence"/>
</dbReference>
<evidence type="ECO:0000313" key="2">
    <source>
        <dbReference type="EMBL" id="KAE8346934.1"/>
    </source>
</evidence>
<reference evidence="2" key="1">
    <citation type="submission" date="2019-04" db="EMBL/GenBank/DDBJ databases">
        <title>Friends and foes A comparative genomics study of 23 Aspergillus species from section Flavi.</title>
        <authorList>
            <consortium name="DOE Joint Genome Institute"/>
            <person name="Kjaerbolling I."/>
            <person name="Vesth T."/>
            <person name="Frisvad J.C."/>
            <person name="Nybo J.L."/>
            <person name="Theobald S."/>
            <person name="Kildgaard S."/>
            <person name="Isbrandt T."/>
            <person name="Kuo A."/>
            <person name="Sato A."/>
            <person name="Lyhne E.K."/>
            <person name="Kogle M.E."/>
            <person name="Wiebenga A."/>
            <person name="Kun R.S."/>
            <person name="Lubbers R.J."/>
            <person name="Makela M.R."/>
            <person name="Barry K."/>
            <person name="Chovatia M."/>
            <person name="Clum A."/>
            <person name="Daum C."/>
            <person name="Haridas S."/>
            <person name="He G."/>
            <person name="LaButti K."/>
            <person name="Lipzen A."/>
            <person name="Mondo S."/>
            <person name="Riley R."/>
            <person name="Salamov A."/>
            <person name="Simmons B.A."/>
            <person name="Magnuson J.K."/>
            <person name="Henrissat B."/>
            <person name="Mortensen U.H."/>
            <person name="Larsen T.O."/>
            <person name="Devries R.P."/>
            <person name="Grigoriev I.V."/>
            <person name="Machida M."/>
            <person name="Baker S.E."/>
            <person name="Andersen M.R."/>
        </authorList>
    </citation>
    <scope>NUCLEOTIDE SEQUENCE</scope>
    <source>
        <strain evidence="2">CBS 117612</strain>
    </source>
</reference>
<sequence length="51" mass="5609">MYVCTLCMIVYRGISSVSPPLNPSFLPLEATPSRNSRYPDTGSSQDLLTTE</sequence>
<organism evidence="2">
    <name type="scientific">Aspergillus arachidicola</name>
    <dbReference type="NCBI Taxonomy" id="656916"/>
    <lineage>
        <taxon>Eukaryota</taxon>
        <taxon>Fungi</taxon>
        <taxon>Dikarya</taxon>
        <taxon>Ascomycota</taxon>
        <taxon>Pezizomycotina</taxon>
        <taxon>Eurotiomycetes</taxon>
        <taxon>Eurotiomycetidae</taxon>
        <taxon>Eurotiales</taxon>
        <taxon>Aspergillaceae</taxon>
        <taxon>Aspergillus</taxon>
        <taxon>Aspergillus subgen. Circumdati</taxon>
    </lineage>
</organism>
<gene>
    <name evidence="2" type="ORF">BDV24DRAFT_122511</name>
</gene>
<name>A0A5N6YN41_9EURO</name>
<proteinExistence type="predicted"/>